<name>A0A4R5KM80_9BACL</name>
<dbReference type="Pfam" id="PF12796">
    <property type="entry name" value="Ank_2"/>
    <property type="match status" value="1"/>
</dbReference>
<organism evidence="4 5">
    <name type="scientific">Paenibacillus piri</name>
    <dbReference type="NCBI Taxonomy" id="2547395"/>
    <lineage>
        <taxon>Bacteria</taxon>
        <taxon>Bacillati</taxon>
        <taxon>Bacillota</taxon>
        <taxon>Bacilli</taxon>
        <taxon>Bacillales</taxon>
        <taxon>Paenibacillaceae</taxon>
        <taxon>Paenibacillus</taxon>
    </lineage>
</organism>
<keyword evidence="5" id="KW-1185">Reference proteome</keyword>
<dbReference type="PROSITE" id="PS50297">
    <property type="entry name" value="ANK_REP_REGION"/>
    <property type="match status" value="3"/>
</dbReference>
<dbReference type="InterPro" id="IPR002110">
    <property type="entry name" value="Ankyrin_rpt"/>
</dbReference>
<proteinExistence type="predicted"/>
<dbReference type="Proteomes" id="UP000295636">
    <property type="component" value="Unassembled WGS sequence"/>
</dbReference>
<dbReference type="OrthoDB" id="5622506at2"/>
<dbReference type="PRINTS" id="PR01415">
    <property type="entry name" value="ANKYRIN"/>
</dbReference>
<keyword evidence="1" id="KW-0677">Repeat</keyword>
<evidence type="ECO:0000256" key="3">
    <source>
        <dbReference type="PROSITE-ProRule" id="PRU00023"/>
    </source>
</evidence>
<dbReference type="InterPro" id="IPR036770">
    <property type="entry name" value="Ankyrin_rpt-contain_sf"/>
</dbReference>
<evidence type="ECO:0000256" key="2">
    <source>
        <dbReference type="ARBA" id="ARBA00023043"/>
    </source>
</evidence>
<evidence type="ECO:0000313" key="4">
    <source>
        <dbReference type="EMBL" id="TDF96626.1"/>
    </source>
</evidence>
<dbReference type="PROSITE" id="PS50088">
    <property type="entry name" value="ANK_REPEAT"/>
    <property type="match status" value="4"/>
</dbReference>
<evidence type="ECO:0000256" key="1">
    <source>
        <dbReference type="ARBA" id="ARBA00022737"/>
    </source>
</evidence>
<protein>
    <submittedName>
        <fullName evidence="4">Ankyrin repeat domain-containing protein</fullName>
    </submittedName>
</protein>
<feature type="repeat" description="ANK" evidence="3">
    <location>
        <begin position="52"/>
        <end position="84"/>
    </location>
</feature>
<keyword evidence="2 3" id="KW-0040">ANK repeat</keyword>
<feature type="repeat" description="ANK" evidence="3">
    <location>
        <begin position="110"/>
        <end position="142"/>
    </location>
</feature>
<dbReference type="Gene3D" id="1.25.40.20">
    <property type="entry name" value="Ankyrin repeat-containing domain"/>
    <property type="match status" value="2"/>
</dbReference>
<sequence length="241" mass="25422">MESLYMPREVTVMDNGLIETEQLMQAIKAKDTNRVQALLERQPQLASARDAQGNSPILLARYYGAHDIIGLLLARGVPLSVHEAAAVGQSAALLSLLGESPELADSFSHDGYTPLGLAAFFGHADIAAELLQRGADVHAASRNEMRVTPLHSAAAGRHAAIAHALLEHGADANARQQSGWTPLHSAVHNRHAELAALLLAHGADAHAANDAGATPLSMARELGDAQLERLLARPNDQAGGH</sequence>
<gene>
    <name evidence="4" type="ORF">E1757_16180</name>
</gene>
<dbReference type="PANTHER" id="PTHR24171">
    <property type="entry name" value="ANKYRIN REPEAT DOMAIN-CONTAINING PROTEIN 39-RELATED"/>
    <property type="match status" value="1"/>
</dbReference>
<dbReference type="SMART" id="SM00248">
    <property type="entry name" value="ANK"/>
    <property type="match status" value="4"/>
</dbReference>
<comment type="caution">
    <text evidence="4">The sequence shown here is derived from an EMBL/GenBank/DDBJ whole genome shotgun (WGS) entry which is preliminary data.</text>
</comment>
<dbReference type="EMBL" id="SMRT01000007">
    <property type="protein sequence ID" value="TDF96626.1"/>
    <property type="molecule type" value="Genomic_DNA"/>
</dbReference>
<evidence type="ECO:0000313" key="5">
    <source>
        <dbReference type="Proteomes" id="UP000295636"/>
    </source>
</evidence>
<dbReference type="PANTHER" id="PTHR24171:SF10">
    <property type="entry name" value="ANKYRIN REPEAT DOMAIN-CONTAINING PROTEIN 29-LIKE"/>
    <property type="match status" value="1"/>
</dbReference>
<feature type="repeat" description="ANK" evidence="3">
    <location>
        <begin position="145"/>
        <end position="177"/>
    </location>
</feature>
<dbReference type="AlphaFoldDB" id="A0A4R5KM80"/>
<accession>A0A4R5KM80</accession>
<dbReference type="Pfam" id="PF00023">
    <property type="entry name" value="Ank"/>
    <property type="match status" value="1"/>
</dbReference>
<feature type="repeat" description="ANK" evidence="3">
    <location>
        <begin position="178"/>
        <end position="210"/>
    </location>
</feature>
<dbReference type="SUPFAM" id="SSF48403">
    <property type="entry name" value="Ankyrin repeat"/>
    <property type="match status" value="1"/>
</dbReference>
<reference evidence="4 5" key="1">
    <citation type="submission" date="2019-03" db="EMBL/GenBank/DDBJ databases">
        <title>This is whole genome sequence of Paenibacillus sp MS74 strain.</title>
        <authorList>
            <person name="Trinh H.N."/>
        </authorList>
    </citation>
    <scope>NUCLEOTIDE SEQUENCE [LARGE SCALE GENOMIC DNA]</scope>
    <source>
        <strain evidence="4 5">MS74</strain>
    </source>
</reference>